<comment type="similarity">
    <text evidence="1">Belongs to the oxygen-dependent FAD-linked oxidoreductase family.</text>
</comment>
<dbReference type="PANTHER" id="PTHR42973:SF13">
    <property type="entry name" value="FAD-BINDING PCMH-TYPE DOMAIN-CONTAINING PROTEIN"/>
    <property type="match status" value="1"/>
</dbReference>
<dbReference type="InterPro" id="IPR016166">
    <property type="entry name" value="FAD-bd_PCMH"/>
</dbReference>
<feature type="signal peptide" evidence="5">
    <location>
        <begin position="1"/>
        <end position="16"/>
    </location>
</feature>
<dbReference type="AlphaFoldDB" id="A0A2H3AR22"/>
<evidence type="ECO:0000256" key="4">
    <source>
        <dbReference type="ARBA" id="ARBA00023002"/>
    </source>
</evidence>
<dbReference type="PANTHER" id="PTHR42973">
    <property type="entry name" value="BINDING OXIDOREDUCTASE, PUTATIVE (AFU_ORTHOLOGUE AFUA_1G17690)-RELATED"/>
    <property type="match status" value="1"/>
</dbReference>
<proteinExistence type="inferred from homology"/>
<organism evidence="7 8">
    <name type="scientific">Armillaria solidipes</name>
    <dbReference type="NCBI Taxonomy" id="1076256"/>
    <lineage>
        <taxon>Eukaryota</taxon>
        <taxon>Fungi</taxon>
        <taxon>Dikarya</taxon>
        <taxon>Basidiomycota</taxon>
        <taxon>Agaricomycotina</taxon>
        <taxon>Agaricomycetes</taxon>
        <taxon>Agaricomycetidae</taxon>
        <taxon>Agaricales</taxon>
        <taxon>Marasmiineae</taxon>
        <taxon>Physalacriaceae</taxon>
        <taxon>Armillaria</taxon>
    </lineage>
</organism>
<sequence length="351" mass="37418">MFPAVLILALAWSAFALDSPPGLDAPIACQRIAAEVSNATDVYYSGSLSYDADNEHYAISSFQRSSCSVEPGSVEDVGTILRILGETRTHFGVKGGGHASNPGFSSTTGVQIAMIRFKDIAYDPKTQTAVIGAGNIWDDVYESLNAQGVNVLGARESGVGVAGLTLGGGMYMLINQYGLAIDNVVAYELVMPNGNVTTVTASTDPDLFFSLKVRGGNNFGIVTRFTLRNFSPGNIWGGTTLYPATVMSTFKAAAVKFSSEVTDPKAAMLITFGYGAHQIVLATLMMYDGPAPPRGIFDDFLNMTSLRLDVKERSFVDLIKSTRLSVMSTAGSRSVDASLTLRLVVPNSYTY</sequence>
<dbReference type="Pfam" id="PF01565">
    <property type="entry name" value="FAD_binding_4"/>
    <property type="match status" value="1"/>
</dbReference>
<dbReference type="Gene3D" id="3.30.465.10">
    <property type="match status" value="1"/>
</dbReference>
<keyword evidence="3" id="KW-0274">FAD</keyword>
<evidence type="ECO:0000313" key="8">
    <source>
        <dbReference type="Proteomes" id="UP000218334"/>
    </source>
</evidence>
<dbReference type="PROSITE" id="PS51387">
    <property type="entry name" value="FAD_PCMH"/>
    <property type="match status" value="1"/>
</dbReference>
<evidence type="ECO:0000259" key="6">
    <source>
        <dbReference type="PROSITE" id="PS51387"/>
    </source>
</evidence>
<dbReference type="GO" id="GO:0016491">
    <property type="term" value="F:oxidoreductase activity"/>
    <property type="evidence" value="ECO:0007669"/>
    <property type="project" value="UniProtKB-KW"/>
</dbReference>
<dbReference type="Proteomes" id="UP000218334">
    <property type="component" value="Unassembled WGS sequence"/>
</dbReference>
<protein>
    <submittedName>
        <fullName evidence="7">FAD-binding domain-containing protein</fullName>
    </submittedName>
</protein>
<evidence type="ECO:0000313" key="7">
    <source>
        <dbReference type="EMBL" id="PBK61215.1"/>
    </source>
</evidence>
<evidence type="ECO:0000256" key="1">
    <source>
        <dbReference type="ARBA" id="ARBA00005466"/>
    </source>
</evidence>
<dbReference type="InterPro" id="IPR050416">
    <property type="entry name" value="FAD-linked_Oxidoreductase"/>
</dbReference>
<dbReference type="STRING" id="1076256.A0A2H3AR22"/>
<dbReference type="InterPro" id="IPR036318">
    <property type="entry name" value="FAD-bd_PCMH-like_sf"/>
</dbReference>
<evidence type="ECO:0000256" key="2">
    <source>
        <dbReference type="ARBA" id="ARBA00022630"/>
    </source>
</evidence>
<accession>A0A2H3AR22</accession>
<feature type="chain" id="PRO_5013897513" evidence="5">
    <location>
        <begin position="17"/>
        <end position="351"/>
    </location>
</feature>
<keyword evidence="4" id="KW-0560">Oxidoreductase</keyword>
<dbReference type="SUPFAM" id="SSF56176">
    <property type="entry name" value="FAD-binding/transporter-associated domain-like"/>
    <property type="match status" value="1"/>
</dbReference>
<dbReference type="InterPro" id="IPR006094">
    <property type="entry name" value="Oxid_FAD_bind_N"/>
</dbReference>
<keyword evidence="2" id="KW-0285">Flavoprotein</keyword>
<dbReference type="GO" id="GO:0071949">
    <property type="term" value="F:FAD binding"/>
    <property type="evidence" value="ECO:0007669"/>
    <property type="project" value="InterPro"/>
</dbReference>
<keyword evidence="5" id="KW-0732">Signal</keyword>
<feature type="domain" description="FAD-binding PCMH-type" evidence="6">
    <location>
        <begin position="61"/>
        <end position="232"/>
    </location>
</feature>
<name>A0A2H3AR22_9AGAR</name>
<dbReference type="EMBL" id="KZ293478">
    <property type="protein sequence ID" value="PBK61215.1"/>
    <property type="molecule type" value="Genomic_DNA"/>
</dbReference>
<reference evidence="7" key="1">
    <citation type="journal article" date="2017" name="Nat. Ecol. Evol.">
        <title>Lineage-specific genetic innovations streamline the genomes of Armillaria species to pathogenesis.</title>
        <authorList>
            <consortium name="DOE Joint Genome Institute"/>
            <person name="Sipos G."/>
            <person name="Prasanna A.N."/>
            <person name="Walter M.C."/>
            <person name="O'Connor E."/>
            <person name="Balint B."/>
            <person name="Krizsan K."/>
            <person name="Kiss B."/>
            <person name="Hess J."/>
            <person name="Varga T."/>
            <person name="Slot J."/>
            <person name="Riley R."/>
            <person name="Boka B."/>
            <person name="Rigling D."/>
            <person name="Barry K."/>
            <person name="Lee J."/>
            <person name="Mihaltcheva S."/>
            <person name="LaButti K."/>
            <person name="Lipzen A."/>
            <person name="Waldron R."/>
            <person name="Moloney N.M."/>
            <person name="Sperisen C."/>
            <person name="Kredics L."/>
            <person name="Vagvolgyi C."/>
            <person name="Patrignani A."/>
            <person name="Fitzpatrick D."/>
            <person name="Nagy I."/>
            <person name="Doyle S."/>
            <person name="Anderson J."/>
            <person name="Grigoriev I.V."/>
            <person name="Guldener U."/>
            <person name="Munsterkotter M."/>
            <person name="Nagy L.G."/>
        </authorList>
    </citation>
    <scope>NUCLEOTIDE SEQUENCE [LARGE SCALE GENOMIC DNA]</scope>
    <source>
        <strain evidence="7">28-4</strain>
    </source>
</reference>
<evidence type="ECO:0000256" key="3">
    <source>
        <dbReference type="ARBA" id="ARBA00022827"/>
    </source>
</evidence>
<evidence type="ECO:0000256" key="5">
    <source>
        <dbReference type="SAM" id="SignalP"/>
    </source>
</evidence>
<gene>
    <name evidence="7" type="ORF">ARMSODRAFT_897124</name>
</gene>
<keyword evidence="8" id="KW-1185">Reference proteome</keyword>
<dbReference type="InterPro" id="IPR016169">
    <property type="entry name" value="FAD-bd_PCMH_sub2"/>
</dbReference>